<evidence type="ECO:0000313" key="4">
    <source>
        <dbReference type="Proteomes" id="UP000694232"/>
    </source>
</evidence>
<name>A0A975UAM2_9VIBR</name>
<reference evidence="3" key="1">
    <citation type="submission" date="2021-06" db="EMBL/GenBank/DDBJ databases">
        <title>Vibrio nov. sp., novel gut bacterium isolated from Yellow Sea oyster.</title>
        <authorList>
            <person name="Muhammad N."/>
            <person name="Nguyen T.H."/>
            <person name="Lee Y.-J."/>
            <person name="Ko J."/>
            <person name="Kim S.-G."/>
        </authorList>
    </citation>
    <scope>NUCLEOTIDE SEQUENCE</scope>
    <source>
        <strain evidence="3">OG9-811</strain>
    </source>
</reference>
<dbReference type="Gene3D" id="3.40.50.720">
    <property type="entry name" value="NAD(P)-binding Rossmann-like Domain"/>
    <property type="match status" value="1"/>
</dbReference>
<dbReference type="KEGG" id="vos:KNV97_07745"/>
<keyword evidence="2" id="KW-0560">Oxidoreductase</keyword>
<evidence type="ECO:0000256" key="2">
    <source>
        <dbReference type="ARBA" id="ARBA00023002"/>
    </source>
</evidence>
<dbReference type="SUPFAM" id="SSF51735">
    <property type="entry name" value="NAD(P)-binding Rossmann-fold domains"/>
    <property type="match status" value="1"/>
</dbReference>
<dbReference type="GO" id="GO:0016491">
    <property type="term" value="F:oxidoreductase activity"/>
    <property type="evidence" value="ECO:0007669"/>
    <property type="project" value="UniProtKB-KW"/>
</dbReference>
<evidence type="ECO:0000256" key="1">
    <source>
        <dbReference type="ARBA" id="ARBA00006484"/>
    </source>
</evidence>
<protein>
    <submittedName>
        <fullName evidence="3">SDR family oxidoreductase</fullName>
    </submittedName>
</protein>
<keyword evidence="4" id="KW-1185">Reference proteome</keyword>
<dbReference type="Pfam" id="PF00106">
    <property type="entry name" value="adh_short"/>
    <property type="match status" value="1"/>
</dbReference>
<comment type="similarity">
    <text evidence="1">Belongs to the short-chain dehydrogenases/reductases (SDR) family.</text>
</comment>
<dbReference type="InterPro" id="IPR036291">
    <property type="entry name" value="NAD(P)-bd_dom_sf"/>
</dbReference>
<evidence type="ECO:0000313" key="3">
    <source>
        <dbReference type="EMBL" id="QXO18173.1"/>
    </source>
</evidence>
<accession>A0A975UAM2</accession>
<proteinExistence type="inferred from homology"/>
<dbReference type="PANTHER" id="PTHR43639">
    <property type="entry name" value="OXIDOREDUCTASE, SHORT-CHAIN DEHYDROGENASE/REDUCTASE FAMILY (AFU_ORTHOLOGUE AFUA_5G02870)"/>
    <property type="match status" value="1"/>
</dbReference>
<dbReference type="AlphaFoldDB" id="A0A975UAM2"/>
<organism evidence="3 4">
    <name type="scientific">Vibrio ostreae</name>
    <dbReference type="NCBI Taxonomy" id="2841925"/>
    <lineage>
        <taxon>Bacteria</taxon>
        <taxon>Pseudomonadati</taxon>
        <taxon>Pseudomonadota</taxon>
        <taxon>Gammaproteobacteria</taxon>
        <taxon>Vibrionales</taxon>
        <taxon>Vibrionaceae</taxon>
        <taxon>Vibrio</taxon>
    </lineage>
</organism>
<dbReference type="NCBIfam" id="NF006464">
    <property type="entry name" value="PRK08862.1"/>
    <property type="match status" value="1"/>
</dbReference>
<dbReference type="EMBL" id="CP076643">
    <property type="protein sequence ID" value="QXO18173.1"/>
    <property type="molecule type" value="Genomic_DNA"/>
</dbReference>
<dbReference type="CDD" id="cd05233">
    <property type="entry name" value="SDR_c"/>
    <property type="match status" value="1"/>
</dbReference>
<dbReference type="Proteomes" id="UP000694232">
    <property type="component" value="Chromosome 1"/>
</dbReference>
<sequence length="222" mass="24379">MNIGSSLVLITSASSLLGGTLALHFARLGASVVLCDTDSAGLEETRKRCQDISGHIRAYPLSDYGLPSIQAMLDDIERHYQTVPDVLINNWPNAALPALTDHQPTERFIEKLALMAASMFTFGQVCSERMRKHNTKGVIVNVLSYNSPQDMPGIENATSMVSGFTQSWARDLTPFNIRVGGVVPMISANDETAHWAEVNDELIRNTEYIVANEYFSGRVMSA</sequence>
<dbReference type="RefSeq" id="WP_136482629.1">
    <property type="nucleotide sequence ID" value="NZ_CP076643.1"/>
</dbReference>
<dbReference type="InterPro" id="IPR002347">
    <property type="entry name" value="SDR_fam"/>
</dbReference>
<gene>
    <name evidence="3" type="ORF">KNV97_07745</name>
</gene>
<dbReference type="PANTHER" id="PTHR43639:SF1">
    <property type="entry name" value="SHORT-CHAIN DEHYDROGENASE_REDUCTASE FAMILY PROTEIN"/>
    <property type="match status" value="1"/>
</dbReference>